<comment type="caution">
    <text evidence="2">The sequence shown here is derived from an EMBL/GenBank/DDBJ whole genome shotgun (WGS) entry which is preliminary data.</text>
</comment>
<proteinExistence type="predicted"/>
<feature type="transmembrane region" description="Helical" evidence="1">
    <location>
        <begin position="89"/>
        <end position="111"/>
    </location>
</feature>
<keyword evidence="3" id="KW-1185">Reference proteome</keyword>
<keyword evidence="1" id="KW-0812">Transmembrane</keyword>
<feature type="transmembrane region" description="Helical" evidence="1">
    <location>
        <begin position="123"/>
        <end position="140"/>
    </location>
</feature>
<sequence>MLKNGIRLFIVLCSVVAAVLLPKKSYIKYLPVSLFSSSILMFEIFYFTVHKLWKVKGSVGAMVCDTCILILGPYLFANYWVFTISKGKFLPYTIINLVADLIYAYPIISLLRQLKFFKLKISSAKFFTLIFSNALMNYIFHKFYEKCIAPKQSPNQQELSEADFIK</sequence>
<accession>A0ABW4MTL0</accession>
<evidence type="ECO:0000256" key="1">
    <source>
        <dbReference type="SAM" id="Phobius"/>
    </source>
</evidence>
<feature type="transmembrane region" description="Helical" evidence="1">
    <location>
        <begin position="27"/>
        <end position="47"/>
    </location>
</feature>
<keyword evidence="1" id="KW-0472">Membrane</keyword>
<evidence type="ECO:0000313" key="3">
    <source>
        <dbReference type="Proteomes" id="UP001597227"/>
    </source>
</evidence>
<evidence type="ECO:0000313" key="2">
    <source>
        <dbReference type="EMBL" id="MFD1780489.1"/>
    </source>
</evidence>
<keyword evidence="1" id="KW-1133">Transmembrane helix</keyword>
<reference evidence="3" key="1">
    <citation type="journal article" date="2019" name="Int. J. Syst. Evol. Microbiol.">
        <title>The Global Catalogue of Microorganisms (GCM) 10K type strain sequencing project: providing services to taxonomists for standard genome sequencing and annotation.</title>
        <authorList>
            <consortium name="The Broad Institute Genomics Platform"/>
            <consortium name="The Broad Institute Genome Sequencing Center for Infectious Disease"/>
            <person name="Wu L."/>
            <person name="Ma J."/>
        </authorList>
    </citation>
    <scope>NUCLEOTIDE SEQUENCE [LARGE SCALE GENOMIC DNA]</scope>
    <source>
        <strain evidence="3">CCUG 15531</strain>
    </source>
</reference>
<feature type="transmembrane region" description="Helical" evidence="1">
    <location>
        <begin position="59"/>
        <end position="77"/>
    </location>
</feature>
<dbReference type="Proteomes" id="UP001597227">
    <property type="component" value="Unassembled WGS sequence"/>
</dbReference>
<gene>
    <name evidence="2" type="ORF">ACFSFW_17625</name>
</gene>
<organism evidence="2 3">
    <name type="scientific">Fredinandcohnia salidurans</name>
    <dbReference type="NCBI Taxonomy" id="2595041"/>
    <lineage>
        <taxon>Bacteria</taxon>
        <taxon>Bacillati</taxon>
        <taxon>Bacillota</taxon>
        <taxon>Bacilli</taxon>
        <taxon>Bacillales</taxon>
        <taxon>Bacillaceae</taxon>
        <taxon>Fredinandcohnia</taxon>
    </lineage>
</organism>
<dbReference type="RefSeq" id="WP_388040166.1">
    <property type="nucleotide sequence ID" value="NZ_JBHUEK010000025.1"/>
</dbReference>
<protein>
    <submittedName>
        <fullName evidence="2">Uncharacterized protein</fullName>
    </submittedName>
</protein>
<name>A0ABW4MTL0_9BACI</name>
<dbReference type="EMBL" id="JBHUEK010000025">
    <property type="protein sequence ID" value="MFD1780489.1"/>
    <property type="molecule type" value="Genomic_DNA"/>
</dbReference>